<dbReference type="InterPro" id="IPR021124">
    <property type="entry name" value="CRISPR-assoc_prot_Cas5"/>
</dbReference>
<sequence length="229" mass="25459">MSVLLLRLAGPLQSWGDSSRFTRRETRHMPTKSGVIGLLAASQGRRRVDPVEDLVALRFGVRADQPGTIVRDFHTAHNAKGEAMPLSYRYYLADAVFVAALEGPRPLLEGLDSAIQEPAFPLYLGRRSCPVSGQISMGITDSELIPALTDAEWQASAWHRRRQPRTVRLDMAYDAVGEGPVESVRDVPISYDEERREYGWRAVASQQVTIDNPSGSDADDWISVLERVI</sequence>
<dbReference type="RefSeq" id="WP_119162408.1">
    <property type="nucleotide sequence ID" value="NZ_RCIV01000015.1"/>
</dbReference>
<evidence type="ECO:0000313" key="3">
    <source>
        <dbReference type="Proteomes" id="UP000263928"/>
    </source>
</evidence>
<gene>
    <name evidence="2" type="ORF">PROPAUS_2083</name>
</gene>
<dbReference type="CDD" id="cd09645">
    <property type="entry name" value="Cas5_I-E"/>
    <property type="match status" value="1"/>
</dbReference>
<accession>A0A383S8N0</accession>
<dbReference type="AlphaFoldDB" id="A0A383S8N0"/>
<dbReference type="GO" id="GO:0003723">
    <property type="term" value="F:RNA binding"/>
    <property type="evidence" value="ECO:0007669"/>
    <property type="project" value="InterPro"/>
</dbReference>
<reference evidence="3" key="1">
    <citation type="submission" date="2018-08" db="EMBL/GenBank/DDBJ databases">
        <authorList>
            <person name="Hornung B."/>
        </authorList>
    </citation>
    <scope>NUCLEOTIDE SEQUENCE [LARGE SCALE GENOMIC DNA]</scope>
</reference>
<name>A0A383S8N0_9ACTN</name>
<dbReference type="InterPro" id="IPR010147">
    <property type="entry name" value="CRISPR-assoc_prot_CasD"/>
</dbReference>
<dbReference type="NCBIfam" id="TIGR01868">
    <property type="entry name" value="casD_Cas5e"/>
    <property type="match status" value="1"/>
</dbReference>
<organism evidence="2 3">
    <name type="scientific">Propionibacterium australiense</name>
    <dbReference type="NCBI Taxonomy" id="119981"/>
    <lineage>
        <taxon>Bacteria</taxon>
        <taxon>Bacillati</taxon>
        <taxon>Actinomycetota</taxon>
        <taxon>Actinomycetes</taxon>
        <taxon>Propionibacteriales</taxon>
        <taxon>Propionibacteriaceae</taxon>
        <taxon>Propionibacterium</taxon>
    </lineage>
</organism>
<evidence type="ECO:0000256" key="1">
    <source>
        <dbReference type="ARBA" id="ARBA00023118"/>
    </source>
</evidence>
<dbReference type="InterPro" id="IPR013422">
    <property type="entry name" value="CRISPR-assoc_prot_Cas5_N"/>
</dbReference>
<keyword evidence="3" id="KW-1185">Reference proteome</keyword>
<dbReference type="Gene3D" id="3.30.70.2660">
    <property type="match status" value="1"/>
</dbReference>
<evidence type="ECO:0000313" key="2">
    <source>
        <dbReference type="EMBL" id="SYZ34081.1"/>
    </source>
</evidence>
<proteinExistence type="predicted"/>
<protein>
    <submittedName>
        <fullName evidence="2">CRISPR-associated protein (Cas_Cas5)</fullName>
    </submittedName>
</protein>
<dbReference type="GO" id="GO:0051607">
    <property type="term" value="P:defense response to virus"/>
    <property type="evidence" value="ECO:0007669"/>
    <property type="project" value="UniProtKB-KW"/>
</dbReference>
<keyword evidence="1" id="KW-0051">Antiviral defense</keyword>
<dbReference type="GO" id="GO:0043571">
    <property type="term" value="P:maintenance of CRISPR repeat elements"/>
    <property type="evidence" value="ECO:0007669"/>
    <property type="project" value="InterPro"/>
</dbReference>
<dbReference type="Pfam" id="PF09704">
    <property type="entry name" value="Cas_Cas5d"/>
    <property type="match status" value="1"/>
</dbReference>
<dbReference type="Proteomes" id="UP000263928">
    <property type="component" value="Unassembled WGS sequence"/>
</dbReference>
<dbReference type="EMBL" id="UNQJ01000018">
    <property type="protein sequence ID" value="SYZ34081.1"/>
    <property type="molecule type" value="Genomic_DNA"/>
</dbReference>
<dbReference type="NCBIfam" id="TIGR02593">
    <property type="entry name" value="CRISPR_cas5"/>
    <property type="match status" value="1"/>
</dbReference>